<feature type="domain" description="AAA" evidence="9">
    <location>
        <begin position="59"/>
        <end position="186"/>
    </location>
</feature>
<keyword evidence="7" id="KW-0829">Tyrosine-protein kinase</keyword>
<dbReference type="InterPro" id="IPR025669">
    <property type="entry name" value="AAA_dom"/>
</dbReference>
<comment type="similarity">
    <text evidence="1">Belongs to the CpsD/CapB family.</text>
</comment>
<dbReference type="SUPFAM" id="SSF52540">
    <property type="entry name" value="P-loop containing nucleoside triphosphate hydrolases"/>
    <property type="match status" value="1"/>
</dbReference>
<dbReference type="RefSeq" id="WP_011190443.1">
    <property type="nucleotide sequence ID" value="NC_006139.1"/>
</dbReference>
<dbReference type="STRING" id="177439.DPPB84"/>
<dbReference type="InterPro" id="IPR027417">
    <property type="entry name" value="P-loop_NTPase"/>
</dbReference>
<dbReference type="NCBIfam" id="TIGR01007">
    <property type="entry name" value="eps_fam"/>
    <property type="match status" value="1"/>
</dbReference>
<reference evidence="10 11" key="1">
    <citation type="journal article" date="2004" name="Environ. Microbiol.">
        <title>The genome of Desulfotalea psychrophila, a sulfate-reducing bacterium from permanently cold Arctic sediments.</title>
        <authorList>
            <person name="Rabus R."/>
            <person name="Ruepp A."/>
            <person name="Frickey T."/>
            <person name="Rattei T."/>
            <person name="Fartmann B."/>
            <person name="Stark M."/>
            <person name="Bauer M."/>
            <person name="Zibat A."/>
            <person name="Lombardot T."/>
            <person name="Becker I."/>
            <person name="Amann J."/>
            <person name="Gellner K."/>
            <person name="Teeling H."/>
            <person name="Leuschner W.D."/>
            <person name="Gloeckner F.-O."/>
            <person name="Lupas A.N."/>
            <person name="Amann R."/>
            <person name="Klenk H.-P."/>
        </authorList>
    </citation>
    <scope>NUCLEOTIDE SEQUENCE [LARGE SCALE GENOMIC DNA]</scope>
    <source>
        <strain evidence="11">DSM 12343 / LSv54</strain>
        <plasmid evidence="11">large</plasmid>
    </source>
</reference>
<evidence type="ECO:0000313" key="11">
    <source>
        <dbReference type="Proteomes" id="UP000000602"/>
    </source>
</evidence>
<dbReference type="Gene3D" id="3.40.50.300">
    <property type="entry name" value="P-loop containing nucleotide triphosphate hydrolases"/>
    <property type="match status" value="1"/>
</dbReference>
<keyword evidence="5" id="KW-0418">Kinase</keyword>
<dbReference type="GO" id="GO:0005524">
    <property type="term" value="F:ATP binding"/>
    <property type="evidence" value="ECO:0007669"/>
    <property type="project" value="UniProtKB-KW"/>
</dbReference>
<keyword evidence="4" id="KW-0547">Nucleotide-binding</keyword>
<dbReference type="EC" id="2.7.10.2" evidence="2"/>
<protein>
    <recommendedName>
        <fullName evidence="2">non-specific protein-tyrosine kinase</fullName>
        <ecNumber evidence="2">2.7.10.2</ecNumber>
    </recommendedName>
</protein>
<keyword evidence="6" id="KW-0067">ATP-binding</keyword>
<dbReference type="HOGENOM" id="CLU_052027_2_1_7"/>
<organism evidence="10 11">
    <name type="scientific">Desulfotalea psychrophila (strain LSv54 / DSM 12343)</name>
    <dbReference type="NCBI Taxonomy" id="177439"/>
    <lineage>
        <taxon>Bacteria</taxon>
        <taxon>Pseudomonadati</taxon>
        <taxon>Thermodesulfobacteriota</taxon>
        <taxon>Desulfobulbia</taxon>
        <taxon>Desulfobulbales</taxon>
        <taxon>Desulfocapsaceae</taxon>
        <taxon>Desulfotalea</taxon>
    </lineage>
</organism>
<dbReference type="PANTHER" id="PTHR32309">
    <property type="entry name" value="TYROSINE-PROTEIN KINASE"/>
    <property type="match status" value="1"/>
</dbReference>
<evidence type="ECO:0000313" key="10">
    <source>
        <dbReference type="EMBL" id="CAG37948.1"/>
    </source>
</evidence>
<dbReference type="CDD" id="cd05387">
    <property type="entry name" value="BY-kinase"/>
    <property type="match status" value="1"/>
</dbReference>
<sequence>MFFQKRAESKTDSGVKALLSNFSVKSRYAESYRTLRTNLHFASLDKKLQVLLVTSALPGEGKSTTVANLARTMAQMGQSVLMVDADLRRPGLTTCFCSGKVKPRFGLSSLISETLGQTLLESEHLMESLAQTVIATEYDNLFLLPSGAIPPNPLALFGAQGLSAIFAACRQRYDMVIVDTSPVLPASDALMLSPYCDGALMIVQFGGGNKKALKDALTRIEGSGANVLGAVLNQADSRESSYYGYPSAYYGE</sequence>
<dbReference type="EMBL" id="CR522871">
    <property type="protein sequence ID" value="CAG37948.1"/>
    <property type="molecule type" value="Genomic_DNA"/>
</dbReference>
<gene>
    <name evidence="10" type="ordered locus">DPPB84</name>
</gene>
<evidence type="ECO:0000256" key="5">
    <source>
        <dbReference type="ARBA" id="ARBA00022777"/>
    </source>
</evidence>
<dbReference type="InterPro" id="IPR005702">
    <property type="entry name" value="Wzc-like_C"/>
</dbReference>
<evidence type="ECO:0000256" key="1">
    <source>
        <dbReference type="ARBA" id="ARBA00007316"/>
    </source>
</evidence>
<evidence type="ECO:0000256" key="7">
    <source>
        <dbReference type="ARBA" id="ARBA00023137"/>
    </source>
</evidence>
<geneLocation type="plasmid" evidence="11">
    <name>large</name>
</geneLocation>
<evidence type="ECO:0000256" key="2">
    <source>
        <dbReference type="ARBA" id="ARBA00011903"/>
    </source>
</evidence>
<accession>Q6AI99</accession>
<dbReference type="Pfam" id="PF13614">
    <property type="entry name" value="AAA_31"/>
    <property type="match status" value="1"/>
</dbReference>
<dbReference type="OrthoDB" id="9812433at2"/>
<name>Q6AI99_DESPS</name>
<dbReference type="GO" id="GO:0004715">
    <property type="term" value="F:non-membrane spanning protein tyrosine kinase activity"/>
    <property type="evidence" value="ECO:0007669"/>
    <property type="project" value="UniProtKB-EC"/>
</dbReference>
<dbReference type="KEGG" id="dps:DPPB84"/>
<evidence type="ECO:0000256" key="6">
    <source>
        <dbReference type="ARBA" id="ARBA00022840"/>
    </source>
</evidence>
<keyword evidence="11" id="KW-1185">Reference proteome</keyword>
<comment type="catalytic activity">
    <reaction evidence="8">
        <text>L-tyrosyl-[protein] + ATP = O-phospho-L-tyrosyl-[protein] + ADP + H(+)</text>
        <dbReference type="Rhea" id="RHEA:10596"/>
        <dbReference type="Rhea" id="RHEA-COMP:10136"/>
        <dbReference type="Rhea" id="RHEA-COMP:20101"/>
        <dbReference type="ChEBI" id="CHEBI:15378"/>
        <dbReference type="ChEBI" id="CHEBI:30616"/>
        <dbReference type="ChEBI" id="CHEBI:46858"/>
        <dbReference type="ChEBI" id="CHEBI:61978"/>
        <dbReference type="ChEBI" id="CHEBI:456216"/>
        <dbReference type="EC" id="2.7.10.2"/>
    </reaction>
</comment>
<dbReference type="PANTHER" id="PTHR32309:SF13">
    <property type="entry name" value="FERRIC ENTEROBACTIN TRANSPORT PROTEIN FEPE"/>
    <property type="match status" value="1"/>
</dbReference>
<keyword evidence="3" id="KW-0808">Transferase</keyword>
<evidence type="ECO:0000256" key="3">
    <source>
        <dbReference type="ARBA" id="ARBA00022679"/>
    </source>
</evidence>
<evidence type="ECO:0000259" key="9">
    <source>
        <dbReference type="Pfam" id="PF13614"/>
    </source>
</evidence>
<evidence type="ECO:0000256" key="4">
    <source>
        <dbReference type="ARBA" id="ARBA00022741"/>
    </source>
</evidence>
<evidence type="ECO:0000256" key="8">
    <source>
        <dbReference type="ARBA" id="ARBA00051245"/>
    </source>
</evidence>
<dbReference type="GO" id="GO:0005886">
    <property type="term" value="C:plasma membrane"/>
    <property type="evidence" value="ECO:0007669"/>
    <property type="project" value="TreeGrafter"/>
</dbReference>
<dbReference type="eggNOG" id="COG0489">
    <property type="taxonomic scope" value="Bacteria"/>
</dbReference>
<dbReference type="InterPro" id="IPR050445">
    <property type="entry name" value="Bact_polysacc_biosynth/exp"/>
</dbReference>
<proteinExistence type="inferred from homology"/>
<dbReference type="Proteomes" id="UP000000602">
    <property type="component" value="Plasmid large"/>
</dbReference>
<dbReference type="AlphaFoldDB" id="Q6AI99"/>